<dbReference type="AlphaFoldDB" id="A0A5R9FV84"/>
<dbReference type="EMBL" id="VBZC01000004">
    <property type="protein sequence ID" value="TLS47351.1"/>
    <property type="molecule type" value="Genomic_DNA"/>
</dbReference>
<name>A0A5R9FV84_9ACTN</name>
<keyword evidence="3" id="KW-1185">Reference proteome</keyword>
<sequence>MKVFVTGGSGYIGRSLLRVLADQGDSVTALVRSEKSAETVEQLGARPVLGELTDADTLRAAAAAADAVVHLALTGDERSGEVDRIAANALLDGVGGNPYIHTGGSWTYGNTDGAVTEDAPFAPPMITAWRVPLEEQLLATRAQGKHPVIVRPGLVYGRSGGLPGFFLGEGVQAGAIGYLGDGSTHWSLVHVDDIAALYARALKAPAGSQYLGVPGESVRTREVAEALSHAAGISGQIRSVSIEELGQKLGPLAEALFLDQQFATTRAQDELGWIPQHREPLEDLAKGI</sequence>
<dbReference type="PANTHER" id="PTHR48079">
    <property type="entry name" value="PROTEIN YEEZ"/>
    <property type="match status" value="1"/>
</dbReference>
<dbReference type="SUPFAM" id="SSF51735">
    <property type="entry name" value="NAD(P)-binding Rossmann-fold domains"/>
    <property type="match status" value="1"/>
</dbReference>
<evidence type="ECO:0000313" key="2">
    <source>
        <dbReference type="EMBL" id="TLS47351.1"/>
    </source>
</evidence>
<dbReference type="InterPro" id="IPR001509">
    <property type="entry name" value="Epimerase_deHydtase"/>
</dbReference>
<dbReference type="GO" id="GO:0005737">
    <property type="term" value="C:cytoplasm"/>
    <property type="evidence" value="ECO:0007669"/>
    <property type="project" value="TreeGrafter"/>
</dbReference>
<dbReference type="Proteomes" id="UP000305906">
    <property type="component" value="Unassembled WGS sequence"/>
</dbReference>
<accession>A0A5R9FV84</accession>
<reference evidence="2 3" key="1">
    <citation type="submission" date="2019-05" db="EMBL/GenBank/DDBJ databases">
        <title>Streptomyces sp. NEAU-C151, a novel actinomycete isolated from soil.</title>
        <authorList>
            <person name="Han L."/>
            <person name="Jiang H."/>
        </authorList>
    </citation>
    <scope>NUCLEOTIDE SEQUENCE [LARGE SCALE GENOMIC DNA]</scope>
    <source>
        <strain evidence="2 3">NEAU-C151</strain>
    </source>
</reference>
<dbReference type="Gene3D" id="3.40.50.720">
    <property type="entry name" value="NAD(P)-binding Rossmann-like Domain"/>
    <property type="match status" value="1"/>
</dbReference>
<dbReference type="PANTHER" id="PTHR48079:SF6">
    <property type="entry name" value="NAD(P)-BINDING DOMAIN-CONTAINING PROTEIN-RELATED"/>
    <property type="match status" value="1"/>
</dbReference>
<organism evidence="2 3">
    <name type="scientific">Streptomyces montanus</name>
    <dbReference type="NCBI Taxonomy" id="2580423"/>
    <lineage>
        <taxon>Bacteria</taxon>
        <taxon>Bacillati</taxon>
        <taxon>Actinomycetota</taxon>
        <taxon>Actinomycetes</taxon>
        <taxon>Kitasatosporales</taxon>
        <taxon>Streptomycetaceae</taxon>
        <taxon>Streptomyces</taxon>
    </lineage>
</organism>
<gene>
    <name evidence="2" type="ORF">FE633_04825</name>
</gene>
<evidence type="ECO:0000313" key="3">
    <source>
        <dbReference type="Proteomes" id="UP000305906"/>
    </source>
</evidence>
<feature type="domain" description="NAD-dependent epimerase/dehydratase" evidence="1">
    <location>
        <begin position="3"/>
        <end position="206"/>
    </location>
</feature>
<evidence type="ECO:0000259" key="1">
    <source>
        <dbReference type="Pfam" id="PF01370"/>
    </source>
</evidence>
<dbReference type="Pfam" id="PF01370">
    <property type="entry name" value="Epimerase"/>
    <property type="match status" value="1"/>
</dbReference>
<dbReference type="InterPro" id="IPR036291">
    <property type="entry name" value="NAD(P)-bd_dom_sf"/>
</dbReference>
<comment type="caution">
    <text evidence="2">The sequence shown here is derived from an EMBL/GenBank/DDBJ whole genome shotgun (WGS) entry which is preliminary data.</text>
</comment>
<proteinExistence type="predicted"/>
<protein>
    <submittedName>
        <fullName evidence="2">NAD-dependent epimerase/dehydratase family protein</fullName>
    </submittedName>
</protein>
<dbReference type="RefSeq" id="WP_138043802.1">
    <property type="nucleotide sequence ID" value="NZ_VBZC01000004.1"/>
</dbReference>
<dbReference type="InterPro" id="IPR051783">
    <property type="entry name" value="NAD(P)-dependent_oxidoreduct"/>
</dbReference>
<dbReference type="GO" id="GO:0004029">
    <property type="term" value="F:aldehyde dehydrogenase (NAD+) activity"/>
    <property type="evidence" value="ECO:0007669"/>
    <property type="project" value="TreeGrafter"/>
</dbReference>